<dbReference type="PANTHER" id="PTHR43651:SF4">
    <property type="entry name" value="1,4-ALPHA-GLUCAN-BRANCHING ENZYME 3, CHLOROPLASTIC_AMYLOPLASTIC"/>
    <property type="match status" value="1"/>
</dbReference>
<dbReference type="FunFam" id="2.60.40.1180:FF:000045">
    <property type="entry name" value="1,4-alpha-glucan-branching enzyme 3, chloroplastic/amyloplastic"/>
    <property type="match status" value="1"/>
</dbReference>
<dbReference type="GO" id="GO:0005978">
    <property type="term" value="P:glycogen biosynthetic process"/>
    <property type="evidence" value="ECO:0007669"/>
    <property type="project" value="InterPro"/>
</dbReference>
<gene>
    <name evidence="10" type="primary">LOC100826523</name>
    <name evidence="9" type="ORF">BRADI_1g41970v3</name>
</gene>
<sequence length="681" mass="78396">MNEEYWEPGEVKSRRSRLETVAKLYEQMFGPNGPQTEEELGEIPDAETRYKNWKATQKDDLSSSSPSYDIIDTGQDFDIFNVVTDRASFEKFQAKATPLAYWVEMRKGRKAWIEKYVPAISHKDKYRVYFNTPDGALERVPAWATYVLPDAEGMQSYAVHWEPPPEEIYKWRFQRPKIKGSLRIYECHVGISGSEQKISSFQEFMSSVLPHIKEAGYNAIQLIGVPEHKDYSSVGYKVTNYFAVSSRFGTPDDFKKLVDEAHGLGLLVLLDIVHSYASADELVGLSLYDGSNDCYFHSGKRGHHKYWGTRMFKYDDVDVLHFLLSNLNWWVTEYQIDGFQFHSLSSMLYTHNGFSTFTGAIEEYCNQYVDKDALIYLILANEMLHELHPDIITIAEDATYYPGLCEPTTQGGLGFDYWTNLSIPDMWLWHLENVPEREWSMSKIMKVLISSNHNMLSYVENHNQSISGRKSFAEIVLNTGMSSSGSVDDDLIFRASSLLKIIKLITFTTSGGAYLNFMGNEFAHPKRVEFPMSSNDYSFHLAYRQWELLDKGVHKNVFNFDKDIMTLDENERIISRGSLNIHHCDDTNMVISFTRGPFLFVFNFNPDVPYQLYRIGVDEAGEYQLILNTDETKYGGCGELNSSQYMKRTNDKRVDGCRNSLELTLASRSAQVYKLVRILRI</sequence>
<evidence type="ECO:0000313" key="11">
    <source>
        <dbReference type="Proteomes" id="UP000008810"/>
    </source>
</evidence>
<dbReference type="UniPathway" id="UPA00152"/>
<dbReference type="OrthoDB" id="196493at2759"/>
<comment type="subcellular location">
    <subcellularLocation>
        <location evidence="2">Plastid</location>
        <location evidence="2">Amyloplast</location>
    </subcellularLocation>
</comment>
<accession>A0A0Q3S0A5</accession>
<feature type="domain" description="Glycosyl hydrolase family 13 catalytic" evidence="8">
    <location>
        <begin position="167"/>
        <end position="508"/>
    </location>
</feature>
<dbReference type="ExpressionAtlas" id="A0A0Q3S0A5">
    <property type="expression patterns" value="baseline and differential"/>
</dbReference>
<dbReference type="Gene3D" id="3.20.20.80">
    <property type="entry name" value="Glycosidases"/>
    <property type="match status" value="1"/>
</dbReference>
<dbReference type="InterPro" id="IPR006048">
    <property type="entry name" value="A-amylase/branching_C"/>
</dbReference>
<reference evidence="9 10" key="1">
    <citation type="journal article" date="2010" name="Nature">
        <title>Genome sequencing and analysis of the model grass Brachypodium distachyon.</title>
        <authorList>
            <consortium name="International Brachypodium Initiative"/>
        </authorList>
    </citation>
    <scope>NUCLEOTIDE SEQUENCE [LARGE SCALE GENOMIC DNA]</scope>
    <source>
        <strain evidence="9">Bd21</strain>
        <strain evidence="10">cv. Bd21</strain>
    </source>
</reference>
<comment type="similarity">
    <text evidence="4">Belongs to the glycosyl hydrolase 13 family. GlgB subfamily.</text>
</comment>
<keyword evidence="6" id="KW-0808">Transferase</keyword>
<evidence type="ECO:0000256" key="7">
    <source>
        <dbReference type="ARBA" id="ARBA00023234"/>
    </source>
</evidence>
<evidence type="ECO:0000256" key="5">
    <source>
        <dbReference type="ARBA" id="ARBA00012541"/>
    </source>
</evidence>
<evidence type="ECO:0000313" key="9">
    <source>
        <dbReference type="EMBL" id="KQK18354.2"/>
    </source>
</evidence>
<evidence type="ECO:0000256" key="2">
    <source>
        <dbReference type="ARBA" id="ARBA00004602"/>
    </source>
</evidence>
<dbReference type="FunFam" id="3.20.20.80:FF:000093">
    <property type="entry name" value="1,4-alpha-glucan-branching enzyme 3, chloroplastic/amyloplastic"/>
    <property type="match status" value="1"/>
</dbReference>
<comment type="pathway">
    <text evidence="3">Glycan biosynthesis; starch biosynthesis.</text>
</comment>
<dbReference type="EC" id="2.4.1.18" evidence="5"/>
<evidence type="ECO:0000259" key="8">
    <source>
        <dbReference type="SMART" id="SM00642"/>
    </source>
</evidence>
<dbReference type="InterPro" id="IPR006047">
    <property type="entry name" value="GH13_cat_dom"/>
</dbReference>
<dbReference type="InterPro" id="IPR037439">
    <property type="entry name" value="Branching_enzy"/>
</dbReference>
<keyword evidence="11" id="KW-1185">Reference proteome</keyword>
<dbReference type="Gramene" id="KQK18354">
    <property type="protein sequence ID" value="KQK18354"/>
    <property type="gene ID" value="BRADI_1g41970v3"/>
</dbReference>
<name>A0A0Q3S0A5_BRADI</name>
<dbReference type="PANTHER" id="PTHR43651">
    <property type="entry name" value="1,4-ALPHA-GLUCAN-BRANCHING ENZYME"/>
    <property type="match status" value="1"/>
</dbReference>
<dbReference type="GO" id="GO:0043169">
    <property type="term" value="F:cation binding"/>
    <property type="evidence" value="ECO:0007669"/>
    <property type="project" value="InterPro"/>
</dbReference>
<protein>
    <recommendedName>
        <fullName evidence="5">1,4-alpha-glucan branching enzyme</fullName>
        <ecNumber evidence="5">2.4.1.18</ecNumber>
    </recommendedName>
</protein>
<reference evidence="10" key="3">
    <citation type="submission" date="2018-08" db="UniProtKB">
        <authorList>
            <consortium name="EnsemblPlants"/>
        </authorList>
    </citation>
    <scope>IDENTIFICATION</scope>
    <source>
        <strain evidence="10">cv. Bd21</strain>
    </source>
</reference>
<evidence type="ECO:0000256" key="4">
    <source>
        <dbReference type="ARBA" id="ARBA00009000"/>
    </source>
</evidence>
<evidence type="ECO:0000313" key="10">
    <source>
        <dbReference type="EnsemblPlants" id="KQK18354"/>
    </source>
</evidence>
<evidence type="ECO:0000256" key="6">
    <source>
        <dbReference type="ARBA" id="ARBA00022679"/>
    </source>
</evidence>
<reference evidence="9" key="2">
    <citation type="submission" date="2017-06" db="EMBL/GenBank/DDBJ databases">
        <title>WGS assembly of Brachypodium distachyon.</title>
        <authorList>
            <consortium name="The International Brachypodium Initiative"/>
            <person name="Lucas S."/>
            <person name="Harmon-Smith M."/>
            <person name="Lail K."/>
            <person name="Tice H."/>
            <person name="Grimwood J."/>
            <person name="Bruce D."/>
            <person name="Barry K."/>
            <person name="Shu S."/>
            <person name="Lindquist E."/>
            <person name="Wang M."/>
            <person name="Pitluck S."/>
            <person name="Vogel J.P."/>
            <person name="Garvin D.F."/>
            <person name="Mockler T.C."/>
            <person name="Schmutz J."/>
            <person name="Rokhsar D."/>
            <person name="Bevan M.W."/>
        </authorList>
    </citation>
    <scope>NUCLEOTIDE SEQUENCE</scope>
    <source>
        <strain evidence="9">Bd21</strain>
    </source>
</reference>
<dbReference type="GO" id="GO:0005983">
    <property type="term" value="P:starch catabolic process"/>
    <property type="evidence" value="ECO:0007669"/>
    <property type="project" value="UniProtKB-ARBA"/>
</dbReference>
<dbReference type="PIRSF" id="PIRSF000463">
    <property type="entry name" value="GlgB"/>
    <property type="match status" value="1"/>
</dbReference>
<dbReference type="GO" id="GO:0003844">
    <property type="term" value="F:1,4-alpha-glucan branching enzyme activity"/>
    <property type="evidence" value="ECO:0007669"/>
    <property type="project" value="UniProtKB-EC"/>
</dbReference>
<keyword evidence="7" id="KW-0035">Amyloplast</keyword>
<dbReference type="GO" id="GO:0019252">
    <property type="term" value="P:starch biosynthetic process"/>
    <property type="evidence" value="ECO:0007669"/>
    <property type="project" value="UniProtKB-UniPathway"/>
</dbReference>
<organism evidence="9">
    <name type="scientific">Brachypodium distachyon</name>
    <name type="common">Purple false brome</name>
    <name type="synonym">Trachynia distachya</name>
    <dbReference type="NCBI Taxonomy" id="15368"/>
    <lineage>
        <taxon>Eukaryota</taxon>
        <taxon>Viridiplantae</taxon>
        <taxon>Streptophyta</taxon>
        <taxon>Embryophyta</taxon>
        <taxon>Tracheophyta</taxon>
        <taxon>Spermatophyta</taxon>
        <taxon>Magnoliopsida</taxon>
        <taxon>Liliopsida</taxon>
        <taxon>Poales</taxon>
        <taxon>Poaceae</taxon>
        <taxon>BOP clade</taxon>
        <taxon>Pooideae</taxon>
        <taxon>Stipodae</taxon>
        <taxon>Brachypodieae</taxon>
        <taxon>Brachypodium</taxon>
    </lineage>
</organism>
<dbReference type="Gene3D" id="2.60.40.10">
    <property type="entry name" value="Immunoglobulins"/>
    <property type="match status" value="1"/>
</dbReference>
<dbReference type="Pfam" id="PF00128">
    <property type="entry name" value="Alpha-amylase"/>
    <property type="match status" value="1"/>
</dbReference>
<dbReference type="GO" id="GO:0009501">
    <property type="term" value="C:amyloplast"/>
    <property type="evidence" value="ECO:0007669"/>
    <property type="project" value="UniProtKB-SubCell"/>
</dbReference>
<dbReference type="Proteomes" id="UP000008810">
    <property type="component" value="Chromosome 1"/>
</dbReference>
<evidence type="ECO:0000256" key="1">
    <source>
        <dbReference type="ARBA" id="ARBA00000826"/>
    </source>
</evidence>
<dbReference type="FunFam" id="2.60.40.10:FF:001322">
    <property type="entry name" value="1,4-alpha-glucan-branching enzyme 3"/>
    <property type="match status" value="1"/>
</dbReference>
<dbReference type="EMBL" id="CM000880">
    <property type="protein sequence ID" value="KQK18354.2"/>
    <property type="molecule type" value="Genomic_DNA"/>
</dbReference>
<dbReference type="SMART" id="SM00642">
    <property type="entry name" value="Aamy"/>
    <property type="match status" value="1"/>
</dbReference>
<dbReference type="Gene3D" id="2.60.40.1180">
    <property type="entry name" value="Golgi alpha-mannosidase II"/>
    <property type="match status" value="1"/>
</dbReference>
<keyword evidence="7" id="KW-0934">Plastid</keyword>
<dbReference type="InterPro" id="IPR013780">
    <property type="entry name" value="Glyco_hydro_b"/>
</dbReference>
<dbReference type="Pfam" id="PF02806">
    <property type="entry name" value="Alpha-amylase_C"/>
    <property type="match status" value="1"/>
</dbReference>
<proteinExistence type="inferred from homology"/>
<dbReference type="SUPFAM" id="SSF51011">
    <property type="entry name" value="Glycosyl hydrolase domain"/>
    <property type="match status" value="1"/>
</dbReference>
<dbReference type="AlphaFoldDB" id="A0A0Q3S0A5"/>
<comment type="catalytic activity">
    <reaction evidence="1">
        <text>Transfers a segment of a (1-&gt;4)-alpha-D-glucan chain to a primary hydroxy group in a similar glucan chain.</text>
        <dbReference type="EC" id="2.4.1.18"/>
    </reaction>
</comment>
<dbReference type="InterPro" id="IPR013783">
    <property type="entry name" value="Ig-like_fold"/>
</dbReference>
<dbReference type="EnsemblPlants" id="KQK18354">
    <property type="protein sequence ID" value="KQK18354"/>
    <property type="gene ID" value="BRADI_1g41970v3"/>
</dbReference>
<dbReference type="InterPro" id="IPR017853">
    <property type="entry name" value="GH"/>
</dbReference>
<dbReference type="SUPFAM" id="SSF51445">
    <property type="entry name" value="(Trans)glycosidases"/>
    <property type="match status" value="1"/>
</dbReference>
<evidence type="ECO:0000256" key="3">
    <source>
        <dbReference type="ARBA" id="ARBA00004727"/>
    </source>
</evidence>